<dbReference type="SUPFAM" id="SSF50985">
    <property type="entry name" value="RCC1/BLIP-II"/>
    <property type="match status" value="1"/>
</dbReference>
<dbReference type="InterPro" id="IPR051553">
    <property type="entry name" value="Ran_GTPase-activating"/>
</dbReference>
<evidence type="ECO:0000313" key="2">
    <source>
        <dbReference type="Proteomes" id="UP000026913"/>
    </source>
</evidence>
<dbReference type="RefSeq" id="WP_049870734.1">
    <property type="nucleotide sequence ID" value="NZ_CP005960.1"/>
</dbReference>
<name>A0A024E9D2_9PSED</name>
<dbReference type="Gene3D" id="2.130.10.30">
    <property type="entry name" value="Regulator of chromosome condensation 1/beta-lactamase-inhibitor protein II"/>
    <property type="match status" value="2"/>
</dbReference>
<dbReference type="EMBL" id="CP005960">
    <property type="protein sequence ID" value="AHZ68948.1"/>
    <property type="molecule type" value="Genomic_DNA"/>
</dbReference>
<dbReference type="InterPro" id="IPR009091">
    <property type="entry name" value="RCC1/BLIP-II"/>
</dbReference>
<protein>
    <submittedName>
        <fullName evidence="1">Uncharacterized protein</fullName>
    </submittedName>
</protein>
<sequence>MDGRHLKTLEGGTLELWYHLLSEDQNGDRVRRESLHAALLQVGEPQLELVKPIVLGEQDGALEPGDLPGGIGKLTAPRPTVKPTQSGDIVTYTWTGEVTGLTEDSATLNGLSKDKDVHFTLSAAFVAEHIEPNRGKKVTVSYRIWRAATNETSYSNVLEFGVGQAIGSGNLKVMGARFNCHTFGHTGASRVLSAFDATTEQPIEAQWKYATDIEWTTAATWTDTTPQESLQVRSSDKQITLNPANIIGNGHCFVAHRDGGDVIAWGNADYGGKIPPAIIPLKDIVEVSSTYSAYAARRTHGAVVVWGRPYGGGNMGSVVPSDFVRVVGNSAAFAGLKNASQVVAWGYDNGGGTVPTAIAALRDIVRIVVSSNAFAAQRATGQVVAWGDPSRGGNLPTDIALLTDINMILGAQYAFAALRANGRLVAWGRAEFGGNLPAPIASLNDIIELRCNALAFIAKRATGQWVAWGEPSSGGTISPEFAGLTDIVDVSSTASAFAARRANGHVVAWGSPIRGGVVPADIALLNDIVQVAGTQSAFAALRKNGTVVAWGKPDMGGDTSAVEDQLINVQALYASDEAFAALTSDGRVVTWGNPEKGGNSSAVQDQLVGQVSYQVSAVSRGVSV</sequence>
<dbReference type="KEGG" id="pman:OU5_1869"/>
<dbReference type="Proteomes" id="UP000026913">
    <property type="component" value="Chromosome"/>
</dbReference>
<dbReference type="PANTHER" id="PTHR45982">
    <property type="entry name" value="REGULATOR OF CHROMOSOME CONDENSATION"/>
    <property type="match status" value="1"/>
</dbReference>
<reference evidence="1 2" key="1">
    <citation type="journal article" date="2012" name="J. Bacteriol.">
        <title>Genome sequence of cold-adapted Pseudomonas mandelii strain JR-1.</title>
        <authorList>
            <person name="Jang S.H."/>
            <person name="Kim J."/>
            <person name="Kim J."/>
            <person name="Hong S."/>
            <person name="Lee C."/>
        </authorList>
    </citation>
    <scope>NUCLEOTIDE SEQUENCE [LARGE SCALE GENOMIC DNA]</scope>
    <source>
        <strain evidence="1 2">JR-1</strain>
    </source>
</reference>
<evidence type="ECO:0000313" key="1">
    <source>
        <dbReference type="EMBL" id="AHZ68948.1"/>
    </source>
</evidence>
<accession>A0A024E9D2</accession>
<organism evidence="1 2">
    <name type="scientific">Pseudomonas mandelii JR-1</name>
    <dbReference type="NCBI Taxonomy" id="1147786"/>
    <lineage>
        <taxon>Bacteria</taxon>
        <taxon>Pseudomonadati</taxon>
        <taxon>Pseudomonadota</taxon>
        <taxon>Gammaproteobacteria</taxon>
        <taxon>Pseudomonadales</taxon>
        <taxon>Pseudomonadaceae</taxon>
        <taxon>Pseudomonas</taxon>
    </lineage>
</organism>
<dbReference type="PANTHER" id="PTHR45982:SF1">
    <property type="entry name" value="REGULATOR OF CHROMOSOME CONDENSATION"/>
    <property type="match status" value="1"/>
</dbReference>
<proteinExistence type="predicted"/>
<gene>
    <name evidence="1" type="ORF">OU5_1869</name>
</gene>
<dbReference type="AlphaFoldDB" id="A0A024E9D2"/>
<dbReference type="HOGENOM" id="CLU_398443_0_0_6"/>